<evidence type="ECO:0000313" key="4">
    <source>
        <dbReference type="Proteomes" id="UP000674143"/>
    </source>
</evidence>
<feature type="compositionally biased region" description="Polar residues" evidence="2">
    <location>
        <begin position="581"/>
        <end position="597"/>
    </location>
</feature>
<feature type="compositionally biased region" description="Polar residues" evidence="2">
    <location>
        <begin position="481"/>
        <end position="498"/>
    </location>
</feature>
<name>A0A836G0C0_9TRYP</name>
<feature type="region of interest" description="Disordered" evidence="2">
    <location>
        <begin position="560"/>
        <end position="597"/>
    </location>
</feature>
<evidence type="ECO:0000256" key="1">
    <source>
        <dbReference type="SAM" id="Coils"/>
    </source>
</evidence>
<organism evidence="3 4">
    <name type="scientific">Leishmania orientalis</name>
    <dbReference type="NCBI Taxonomy" id="2249476"/>
    <lineage>
        <taxon>Eukaryota</taxon>
        <taxon>Discoba</taxon>
        <taxon>Euglenozoa</taxon>
        <taxon>Kinetoplastea</taxon>
        <taxon>Metakinetoplastina</taxon>
        <taxon>Trypanosomatida</taxon>
        <taxon>Trypanosomatidae</taxon>
        <taxon>Leishmaniinae</taxon>
        <taxon>Leishmania</taxon>
    </lineage>
</organism>
<feature type="compositionally biased region" description="Polar residues" evidence="2">
    <location>
        <begin position="395"/>
        <end position="417"/>
    </location>
</feature>
<dbReference type="AlphaFoldDB" id="A0A836G0C0"/>
<feature type="compositionally biased region" description="Low complexity" evidence="2">
    <location>
        <begin position="356"/>
        <end position="394"/>
    </location>
</feature>
<dbReference type="SMR" id="A0A836G0C0"/>
<accession>A0A836G0C0</accession>
<dbReference type="EMBL" id="JAFHLR010000030">
    <property type="protein sequence ID" value="KAG5472692.1"/>
    <property type="molecule type" value="Genomic_DNA"/>
</dbReference>
<feature type="region of interest" description="Disordered" evidence="2">
    <location>
        <begin position="356"/>
        <end position="423"/>
    </location>
</feature>
<gene>
    <name evidence="3" type="ORF">LSCM4_02014</name>
</gene>
<dbReference type="GeneID" id="92357985"/>
<feature type="coiled-coil region" evidence="1">
    <location>
        <begin position="275"/>
        <end position="306"/>
    </location>
</feature>
<reference evidence="4" key="1">
    <citation type="journal article" date="2021" name="Microbiol. Resour. Announc.">
        <title>LGAAP: Leishmaniinae Genome Assembly and Annotation Pipeline.</title>
        <authorList>
            <person name="Almutairi H."/>
            <person name="Urbaniak M.D."/>
            <person name="Bates M.D."/>
            <person name="Jariyapan N."/>
            <person name="Kwakye-Nuako G."/>
            <person name="Thomaz-Soccol V."/>
            <person name="Al-Salem W.S."/>
            <person name="Dillon R.J."/>
            <person name="Bates P.A."/>
            <person name="Gatherer D."/>
        </authorList>
    </citation>
    <scope>NUCLEOTIDE SEQUENCE [LARGE SCALE GENOMIC DNA]</scope>
</reference>
<feature type="compositionally biased region" description="Polar residues" evidence="2">
    <location>
        <begin position="137"/>
        <end position="151"/>
    </location>
</feature>
<feature type="region of interest" description="Disordered" evidence="2">
    <location>
        <begin position="121"/>
        <end position="215"/>
    </location>
</feature>
<feature type="region of interest" description="Disordered" evidence="2">
    <location>
        <begin position="438"/>
        <end position="525"/>
    </location>
</feature>
<evidence type="ECO:0000256" key="2">
    <source>
        <dbReference type="SAM" id="MobiDB-lite"/>
    </source>
</evidence>
<keyword evidence="1" id="KW-0175">Coiled coil</keyword>
<comment type="caution">
    <text evidence="3">The sequence shown here is derived from an EMBL/GenBank/DDBJ whole genome shotgun (WGS) entry which is preliminary data.</text>
</comment>
<proteinExistence type="predicted"/>
<keyword evidence="4" id="KW-1185">Reference proteome</keyword>
<feature type="compositionally biased region" description="Basic and acidic residues" evidence="2">
    <location>
        <begin position="22"/>
        <end position="33"/>
    </location>
</feature>
<evidence type="ECO:0000313" key="3">
    <source>
        <dbReference type="EMBL" id="KAG5472692.1"/>
    </source>
</evidence>
<dbReference type="Proteomes" id="UP000674143">
    <property type="component" value="Unassembled WGS sequence"/>
</dbReference>
<sequence length="669" mass="72462">MEDSPPPQPYGGRIGLFSSEDDSSHSLELHYEALGDTEATPTQQSPEEPRAAVYAKRRSVSGVSPSLAASHNGRNSIHNSPRPSFANMRLSSACDTANGASPKGTRLSLVAMAASFAMPTRSLDSMSPPFLPRSPQYGESSVNEAASTHGEQANDQKNSHGAAGSRQELVLHSPASLSRRRRQPSKSLLHRSPIFNLSPVNTTVSDSPVRPDGAAAPAASMQADVKRYVNAVVQQHTMALTAWEKRVFIAEAYRDKPLRTGGRPAPVRSQDLGFLQRIEQSLDSYLQELEDAKLLLLQRCEEVLRTMSGRQSDVVEWQDYCSRFYHTLSDLAVRENLMRFRLNKVLSAGQEDFKWPTRTRTASSRASSPRGTRSCSRGSASARASLRPASRGASKLTTPRQQTPTAWAEGSQPSMLTVPNGVLSPYARHPAPATVVRRGNGAIRPGHNGGASPVQTSPVSVDRVRRLRPSGDHNSGRRNKSPTSPSSGRAFSHASQRQRLLPLHTANASPRPSRPGNIYDTKTPYERLSPQRLTVSSGPLRGLHSPVAALRALDGEDAECCTASPARDSPAPFPTGPPASASPQLCANSSPPGSTAAKTVTSAVPALDSFRHRQLLETIDHLEKNASTLQRDDLQRARACFYELYGEQTGLHEYCQWIDNVAIKALHGA</sequence>
<reference evidence="4" key="2">
    <citation type="journal article" date="2021" name="Sci. Data">
        <title>Chromosome-scale genome sequencing, assembly and annotation of six genomes from subfamily Leishmaniinae.</title>
        <authorList>
            <person name="Almutairi H."/>
            <person name="Urbaniak M.D."/>
            <person name="Bates M.D."/>
            <person name="Jariyapan N."/>
            <person name="Kwakye-Nuako G."/>
            <person name="Thomaz Soccol V."/>
            <person name="Al-Salem W.S."/>
            <person name="Dillon R.J."/>
            <person name="Bates P.A."/>
            <person name="Gatherer D."/>
        </authorList>
    </citation>
    <scope>NUCLEOTIDE SEQUENCE [LARGE SCALE GENOMIC DNA]</scope>
</reference>
<feature type="region of interest" description="Disordered" evidence="2">
    <location>
        <begin position="1"/>
        <end position="84"/>
    </location>
</feature>
<dbReference type="RefSeq" id="XP_067061088.1">
    <property type="nucleotide sequence ID" value="XM_067204051.1"/>
</dbReference>
<feature type="compositionally biased region" description="Polar residues" evidence="2">
    <location>
        <begin position="61"/>
        <end position="82"/>
    </location>
</feature>
<dbReference type="KEGG" id="loi:92357985"/>
<protein>
    <submittedName>
        <fullName evidence="3">Uncharacterized protein</fullName>
    </submittedName>
</protein>